<keyword evidence="3 7" id="KW-0812">Transmembrane</keyword>
<proteinExistence type="predicted"/>
<reference evidence="11" key="1">
    <citation type="journal article" date="2019" name="Int. J. Syst. Evol. Microbiol.">
        <title>The Global Catalogue of Microorganisms (GCM) 10K type strain sequencing project: providing services to taxonomists for standard genome sequencing and annotation.</title>
        <authorList>
            <consortium name="The Broad Institute Genomics Platform"/>
            <consortium name="The Broad Institute Genome Sequencing Center for Infectious Disease"/>
            <person name="Wu L."/>
            <person name="Ma J."/>
        </authorList>
    </citation>
    <scope>NUCLEOTIDE SEQUENCE [LARGE SCALE GENOMIC DNA]</scope>
    <source>
        <strain evidence="11">CGMCC 4.7289</strain>
    </source>
</reference>
<dbReference type="RefSeq" id="WP_253760050.1">
    <property type="nucleotide sequence ID" value="NZ_JAMZDZ010000001.1"/>
</dbReference>
<dbReference type="InterPro" id="IPR007168">
    <property type="entry name" value="Phageshock_PspC_N"/>
</dbReference>
<evidence type="ECO:0000256" key="4">
    <source>
        <dbReference type="ARBA" id="ARBA00022989"/>
    </source>
</evidence>
<feature type="domain" description="Phage shock protein PspC N-terminal" evidence="8">
    <location>
        <begin position="78"/>
        <end position="131"/>
    </location>
</feature>
<feature type="transmembrane region" description="Helical" evidence="7">
    <location>
        <begin position="149"/>
        <end position="171"/>
    </location>
</feature>
<evidence type="ECO:0000259" key="8">
    <source>
        <dbReference type="Pfam" id="PF04024"/>
    </source>
</evidence>
<gene>
    <name evidence="10" type="ORF">ACFOZ4_04235</name>
</gene>
<feature type="region of interest" description="Disordered" evidence="6">
    <location>
        <begin position="262"/>
        <end position="282"/>
    </location>
</feature>
<evidence type="ECO:0000313" key="11">
    <source>
        <dbReference type="Proteomes" id="UP001595816"/>
    </source>
</evidence>
<evidence type="ECO:0000256" key="6">
    <source>
        <dbReference type="SAM" id="MobiDB-lite"/>
    </source>
</evidence>
<dbReference type="Pfam" id="PF04024">
    <property type="entry name" value="PspC"/>
    <property type="match status" value="1"/>
</dbReference>
<feature type="compositionally biased region" description="Pro residues" evidence="6">
    <location>
        <begin position="11"/>
        <end position="35"/>
    </location>
</feature>
<dbReference type="PANTHER" id="PTHR33885">
    <property type="entry name" value="PHAGE SHOCK PROTEIN C"/>
    <property type="match status" value="1"/>
</dbReference>
<evidence type="ECO:0000256" key="2">
    <source>
        <dbReference type="ARBA" id="ARBA00022475"/>
    </source>
</evidence>
<comment type="subcellular location">
    <subcellularLocation>
        <location evidence="1">Cell membrane</location>
        <topology evidence="1">Single-pass membrane protein</topology>
    </subcellularLocation>
</comment>
<feature type="compositionally biased region" description="Pro residues" evidence="6">
    <location>
        <begin position="266"/>
        <end position="276"/>
    </location>
</feature>
<comment type="caution">
    <text evidence="10">The sequence shown here is derived from an EMBL/GenBank/DDBJ whole genome shotgun (WGS) entry which is preliminary data.</text>
</comment>
<keyword evidence="4 7" id="KW-1133">Transmembrane helix</keyword>
<feature type="transmembrane region" description="Helical" evidence="7">
    <location>
        <begin position="103"/>
        <end position="129"/>
    </location>
</feature>
<feature type="transmembrane region" description="Helical" evidence="7">
    <location>
        <begin position="313"/>
        <end position="333"/>
    </location>
</feature>
<dbReference type="Pfam" id="PF09922">
    <property type="entry name" value="LiaF-like_C"/>
    <property type="match status" value="1"/>
</dbReference>
<dbReference type="PANTHER" id="PTHR33885:SF3">
    <property type="entry name" value="PHAGE SHOCK PROTEIN C"/>
    <property type="match status" value="1"/>
</dbReference>
<evidence type="ECO:0000313" key="10">
    <source>
        <dbReference type="EMBL" id="MFC4129806.1"/>
    </source>
</evidence>
<sequence length="484" mass="49896">MTEFDDAQRAPKPPTESDPPPPEAPDASTPPPGAETPPGAADANTPPPPPPPGPGTPGPETPGYQPPPSGAFAARYGLVRPRTGRYLAGVSGAVARATNTDPVLWRVLFIVLAFFGGFGILAYIVLWLGTPADGDTASPVEAVLGRGRSSTSSALTVIAGAVTVLIFLGTLDDRPWPVLWFLLIAAAIVFAVYSQRNRSGRPPTPQAPAAPAAAPPAGSTAARYPAYAPSNAVTEPIPPVSPGPPSAGPGYQPAFAPHGPFATGPAPAPVKPPKPPKPPKEHSRLGSLIFSLALVVLGVMGLLDVANVVDISAAAYVAAVLAVVGLGLVLGSWLGRARGWIFIGLGLVLALSITSVDKEDWPTDDRNGGGDITWAPPTLAALKGDYDHRAGSATLDLRDLDFTGQERTVRVKIQAGNLQVRLPENVDVTAVTDVRLGSATIFDRNANGVRINDFTVTDLGADGEGGGKLHLELDVSLSDAEVSR</sequence>
<keyword evidence="11" id="KW-1185">Reference proteome</keyword>
<evidence type="ECO:0000256" key="1">
    <source>
        <dbReference type="ARBA" id="ARBA00004162"/>
    </source>
</evidence>
<keyword evidence="5 7" id="KW-0472">Membrane</keyword>
<evidence type="ECO:0000256" key="7">
    <source>
        <dbReference type="SAM" id="Phobius"/>
    </source>
</evidence>
<feature type="transmembrane region" description="Helical" evidence="7">
    <location>
        <begin position="178"/>
        <end position="195"/>
    </location>
</feature>
<dbReference type="InterPro" id="IPR024425">
    <property type="entry name" value="LiaF-like_C"/>
</dbReference>
<evidence type="ECO:0000259" key="9">
    <source>
        <dbReference type="Pfam" id="PF09922"/>
    </source>
</evidence>
<feature type="region of interest" description="Disordered" evidence="6">
    <location>
        <begin position="1"/>
        <end position="72"/>
    </location>
</feature>
<evidence type="ECO:0000256" key="3">
    <source>
        <dbReference type="ARBA" id="ARBA00022692"/>
    </source>
</evidence>
<name>A0ABV8LFW5_9ACTN</name>
<feature type="domain" description="Cell wall-active antibiotics response LiaF-like C-terminal" evidence="9">
    <location>
        <begin position="386"/>
        <end position="457"/>
    </location>
</feature>
<feature type="transmembrane region" description="Helical" evidence="7">
    <location>
        <begin position="285"/>
        <end position="306"/>
    </location>
</feature>
<accession>A0ABV8LFW5</accession>
<dbReference type="InterPro" id="IPR052027">
    <property type="entry name" value="PspC"/>
</dbReference>
<dbReference type="Proteomes" id="UP001595816">
    <property type="component" value="Unassembled WGS sequence"/>
</dbReference>
<feature type="compositionally biased region" description="Pro residues" evidence="6">
    <location>
        <begin position="45"/>
        <end position="69"/>
    </location>
</feature>
<dbReference type="EMBL" id="JBHSAY010000003">
    <property type="protein sequence ID" value="MFC4129806.1"/>
    <property type="molecule type" value="Genomic_DNA"/>
</dbReference>
<feature type="transmembrane region" description="Helical" evidence="7">
    <location>
        <begin position="339"/>
        <end position="356"/>
    </location>
</feature>
<protein>
    <submittedName>
        <fullName evidence="10">PspC domain-containing protein</fullName>
    </submittedName>
</protein>
<evidence type="ECO:0000256" key="5">
    <source>
        <dbReference type="ARBA" id="ARBA00023136"/>
    </source>
</evidence>
<organism evidence="10 11">
    <name type="scientific">Hamadaea flava</name>
    <dbReference type="NCBI Taxonomy" id="1742688"/>
    <lineage>
        <taxon>Bacteria</taxon>
        <taxon>Bacillati</taxon>
        <taxon>Actinomycetota</taxon>
        <taxon>Actinomycetes</taxon>
        <taxon>Micromonosporales</taxon>
        <taxon>Micromonosporaceae</taxon>
        <taxon>Hamadaea</taxon>
    </lineage>
</organism>
<keyword evidence="2" id="KW-1003">Cell membrane</keyword>